<feature type="transmembrane region" description="Helical" evidence="1">
    <location>
        <begin position="226"/>
        <end position="249"/>
    </location>
</feature>
<keyword evidence="3" id="KW-0808">Transferase</keyword>
<evidence type="ECO:0000256" key="1">
    <source>
        <dbReference type="SAM" id="Phobius"/>
    </source>
</evidence>
<evidence type="ECO:0000313" key="4">
    <source>
        <dbReference type="Proteomes" id="UP000199045"/>
    </source>
</evidence>
<dbReference type="Pfam" id="PF01757">
    <property type="entry name" value="Acyl_transf_3"/>
    <property type="match status" value="1"/>
</dbReference>
<dbReference type="PANTHER" id="PTHR36927:SF4">
    <property type="entry name" value="BLR5718 PROTEIN"/>
    <property type="match status" value="1"/>
</dbReference>
<evidence type="ECO:0000313" key="3">
    <source>
        <dbReference type="EMBL" id="SDF80078.1"/>
    </source>
</evidence>
<keyword evidence="1" id="KW-0472">Membrane</keyword>
<gene>
    <name evidence="3" type="ORF">SAMN04488121_1021027</name>
</gene>
<organism evidence="3 4">
    <name type="scientific">Chitinophaga filiformis</name>
    <name type="common">Myxococcus filiformis</name>
    <name type="synonym">Flexibacter filiformis</name>
    <dbReference type="NCBI Taxonomy" id="104663"/>
    <lineage>
        <taxon>Bacteria</taxon>
        <taxon>Pseudomonadati</taxon>
        <taxon>Bacteroidota</taxon>
        <taxon>Chitinophagia</taxon>
        <taxon>Chitinophagales</taxon>
        <taxon>Chitinophagaceae</taxon>
        <taxon>Chitinophaga</taxon>
    </lineage>
</organism>
<keyword evidence="3" id="KW-0012">Acyltransferase</keyword>
<feature type="transmembrane region" description="Helical" evidence="1">
    <location>
        <begin position="335"/>
        <end position="356"/>
    </location>
</feature>
<dbReference type="STRING" id="104663.SAMN04488121_1021027"/>
<dbReference type="AlphaFoldDB" id="A0A1G7P187"/>
<dbReference type="InterPro" id="IPR002656">
    <property type="entry name" value="Acyl_transf_3_dom"/>
</dbReference>
<protein>
    <submittedName>
        <fullName evidence="3">Acyltransferase family protein</fullName>
    </submittedName>
</protein>
<feature type="transmembrane region" description="Helical" evidence="1">
    <location>
        <begin position="98"/>
        <end position="118"/>
    </location>
</feature>
<feature type="transmembrane region" description="Helical" evidence="1">
    <location>
        <begin position="149"/>
        <end position="167"/>
    </location>
</feature>
<reference evidence="3 4" key="1">
    <citation type="submission" date="2016-10" db="EMBL/GenBank/DDBJ databases">
        <authorList>
            <person name="de Groot N.N."/>
        </authorList>
    </citation>
    <scope>NUCLEOTIDE SEQUENCE [LARGE SCALE GENOMIC DNA]</scope>
    <source>
        <strain evidence="3 4">DSM 527</strain>
    </source>
</reference>
<feature type="transmembrane region" description="Helical" evidence="1">
    <location>
        <begin position="297"/>
        <end position="323"/>
    </location>
</feature>
<feature type="transmembrane region" description="Helical" evidence="1">
    <location>
        <begin position="261"/>
        <end position="277"/>
    </location>
</feature>
<dbReference type="PANTHER" id="PTHR36927">
    <property type="entry name" value="BLR4337 PROTEIN"/>
    <property type="match status" value="1"/>
</dbReference>
<keyword evidence="1" id="KW-0812">Transmembrane</keyword>
<feature type="domain" description="Acyltransferase 3" evidence="2">
    <location>
        <begin position="9"/>
        <end position="381"/>
    </location>
</feature>
<name>A0A1G7P187_CHIFI</name>
<dbReference type="Proteomes" id="UP000199045">
    <property type="component" value="Unassembled WGS sequence"/>
</dbReference>
<dbReference type="InterPro" id="IPR050623">
    <property type="entry name" value="Glucan_succinyl_AcylTrfase"/>
</dbReference>
<proteinExistence type="predicted"/>
<dbReference type="GO" id="GO:0016747">
    <property type="term" value="F:acyltransferase activity, transferring groups other than amino-acyl groups"/>
    <property type="evidence" value="ECO:0007669"/>
    <property type="project" value="InterPro"/>
</dbReference>
<dbReference type="RefSeq" id="WP_089831854.1">
    <property type="nucleotide sequence ID" value="NZ_FNBN01000002.1"/>
</dbReference>
<feature type="transmembrane region" description="Helical" evidence="1">
    <location>
        <begin position="362"/>
        <end position="384"/>
    </location>
</feature>
<accession>A0A1G7P187</accession>
<dbReference type="OrthoDB" id="5446016at2"/>
<sequence length="394" mass="45608">MIKNIQRDTWIDYLRAAITVLVVAHHSSLAYTTFAHFDKAAYINSTHPIVDNRRWIGLDIFENFNDIFFMSLMFFIGGLFLTKSIAKKGTMAFIRDRCLRLFIPFIFIGTLSNLIAHFPSFYIAHNDGNIKAYIVDFFTVEKWPVGPPWFIWVLFAFNLLFALIYALAKNIFNNTGSRISRLANRPVLCFFLLAILTWILYVPAAYNIGAGTWTGWGPFDFQLSRILLYFGYFITGAIIGNSDFHNGIFARDSMLVNRWKIWVVLALVVYCILTVSGENNVLKNLVVNRVLPEFTAWMIYYTVYVFSCVLSCIAFLTTFRVIANTPKAWMDSLAANAYLIYLIHYIFVLWTQLFMLDLATPVFAKFLIVFLNALALSWMISIFLRRFHFAKKYL</sequence>
<feature type="transmembrane region" description="Helical" evidence="1">
    <location>
        <begin position="12"/>
        <end position="34"/>
    </location>
</feature>
<feature type="transmembrane region" description="Helical" evidence="1">
    <location>
        <begin position="187"/>
        <end position="206"/>
    </location>
</feature>
<feature type="transmembrane region" description="Helical" evidence="1">
    <location>
        <begin position="67"/>
        <end position="86"/>
    </location>
</feature>
<evidence type="ECO:0000259" key="2">
    <source>
        <dbReference type="Pfam" id="PF01757"/>
    </source>
</evidence>
<dbReference type="EMBL" id="FNBN01000002">
    <property type="protein sequence ID" value="SDF80078.1"/>
    <property type="molecule type" value="Genomic_DNA"/>
</dbReference>
<keyword evidence="1" id="KW-1133">Transmembrane helix</keyword>